<evidence type="ECO:0000259" key="2">
    <source>
        <dbReference type="Pfam" id="PF19124"/>
    </source>
</evidence>
<evidence type="ECO:0000256" key="1">
    <source>
        <dbReference type="SAM" id="Phobius"/>
    </source>
</evidence>
<evidence type="ECO:0000313" key="3">
    <source>
        <dbReference type="EMBL" id="QES87397.1"/>
    </source>
</evidence>
<evidence type="ECO:0000313" key="4">
    <source>
        <dbReference type="Proteomes" id="UP000292424"/>
    </source>
</evidence>
<keyword evidence="1" id="KW-1133">Transmembrane helix</keyword>
<proteinExistence type="predicted"/>
<gene>
    <name evidence="3" type="ORF">E0W69_001545</name>
</gene>
<keyword evidence="4" id="KW-1185">Reference proteome</keyword>
<dbReference type="KEGG" id="arac:E0W69_001545"/>
<dbReference type="InterPro" id="IPR043831">
    <property type="entry name" value="DUF5808"/>
</dbReference>
<dbReference type="RefSeq" id="WP_131328274.1">
    <property type="nucleotide sequence ID" value="NZ_CP044016.1"/>
</dbReference>
<protein>
    <recommendedName>
        <fullName evidence="2">DUF5808 domain-containing protein</fullName>
    </recommendedName>
</protein>
<sequence length="69" mass="8311">MENLHNDSENWKWGIFYYNKNDKRLFPPKRNPWLGYTVNFANARSIFALLILIAIIITITELSMRYFVK</sequence>
<dbReference type="Proteomes" id="UP000292424">
    <property type="component" value="Chromosome"/>
</dbReference>
<dbReference type="AlphaFoldDB" id="A0A5P2FWV8"/>
<keyword evidence="1" id="KW-0812">Transmembrane</keyword>
<feature type="domain" description="DUF5808" evidence="2">
    <location>
        <begin position="20"/>
        <end position="45"/>
    </location>
</feature>
<reference evidence="3 4" key="1">
    <citation type="submission" date="2019-09" db="EMBL/GenBank/DDBJ databases">
        <title>Complete genome sequence of Arachidicoccus sp. B3-10 isolated from apple orchard soil.</title>
        <authorList>
            <person name="Kim H.S."/>
            <person name="Han K.-I."/>
            <person name="Suh M.K."/>
            <person name="Lee K.C."/>
            <person name="Eom M.K."/>
            <person name="Kim J.-S."/>
            <person name="Kang S.W."/>
            <person name="Sin Y."/>
            <person name="Lee J.-S."/>
        </authorList>
    </citation>
    <scope>NUCLEOTIDE SEQUENCE [LARGE SCALE GENOMIC DNA]</scope>
    <source>
        <strain evidence="3 4">B3-10</strain>
    </source>
</reference>
<dbReference type="Pfam" id="PF19124">
    <property type="entry name" value="DUF5808"/>
    <property type="match status" value="1"/>
</dbReference>
<dbReference type="OrthoDB" id="157646at2"/>
<keyword evidence="1" id="KW-0472">Membrane</keyword>
<feature type="transmembrane region" description="Helical" evidence="1">
    <location>
        <begin position="46"/>
        <end position="68"/>
    </location>
</feature>
<dbReference type="EMBL" id="CP044016">
    <property type="protein sequence ID" value="QES87397.1"/>
    <property type="molecule type" value="Genomic_DNA"/>
</dbReference>
<name>A0A5P2FWV8_9BACT</name>
<accession>A0A5P2FWV8</accession>
<organism evidence="3 4">
    <name type="scientific">Rhizosphaericola mali</name>
    <dbReference type="NCBI Taxonomy" id="2545455"/>
    <lineage>
        <taxon>Bacteria</taxon>
        <taxon>Pseudomonadati</taxon>
        <taxon>Bacteroidota</taxon>
        <taxon>Chitinophagia</taxon>
        <taxon>Chitinophagales</taxon>
        <taxon>Chitinophagaceae</taxon>
        <taxon>Rhizosphaericola</taxon>
    </lineage>
</organism>